<evidence type="ECO:0000256" key="2">
    <source>
        <dbReference type="ARBA" id="ARBA00022475"/>
    </source>
</evidence>
<feature type="transmembrane region" description="Helical" evidence="6">
    <location>
        <begin position="60"/>
        <end position="80"/>
    </location>
</feature>
<dbReference type="AlphaFoldDB" id="A0A0K1JDW0"/>
<evidence type="ECO:0000256" key="3">
    <source>
        <dbReference type="ARBA" id="ARBA00022692"/>
    </source>
</evidence>
<dbReference type="STRING" id="571913.VV02_00950"/>
<keyword evidence="3 6" id="KW-0812">Transmembrane</keyword>
<reference evidence="8 9" key="1">
    <citation type="submission" date="2015-03" db="EMBL/GenBank/DDBJ databases">
        <title>Luteipulveratus halotolerans sp. nov., a novel actinobacterium (Dermacoccaceae) from Sarawak, Malaysia.</title>
        <authorList>
            <person name="Juboi H."/>
            <person name="Basik A."/>
            <person name="Shamsul S.S."/>
            <person name="Arnold P."/>
            <person name="Schmitt E.K."/>
            <person name="Sanglier J.-J."/>
            <person name="Yeo T."/>
        </authorList>
    </citation>
    <scope>NUCLEOTIDE SEQUENCE [LARGE SCALE GENOMIC DNA]</scope>
    <source>
        <strain evidence="8 9">MN07-A0370</strain>
    </source>
</reference>
<feature type="transmembrane region" description="Helical" evidence="6">
    <location>
        <begin position="172"/>
        <end position="193"/>
    </location>
</feature>
<dbReference type="GO" id="GO:0022857">
    <property type="term" value="F:transmembrane transporter activity"/>
    <property type="evidence" value="ECO:0007669"/>
    <property type="project" value="InterPro"/>
</dbReference>
<keyword evidence="9" id="KW-1185">Reference proteome</keyword>
<feature type="transmembrane region" description="Helical" evidence="6">
    <location>
        <begin position="111"/>
        <end position="134"/>
    </location>
</feature>
<feature type="transmembrane region" description="Helical" evidence="6">
    <location>
        <begin position="346"/>
        <end position="367"/>
    </location>
</feature>
<dbReference type="OrthoDB" id="4571815at2"/>
<feature type="transmembrane region" description="Helical" evidence="6">
    <location>
        <begin position="26"/>
        <end position="48"/>
    </location>
</feature>
<feature type="transmembrane region" description="Helical" evidence="6">
    <location>
        <begin position="258"/>
        <end position="276"/>
    </location>
</feature>
<dbReference type="SUPFAM" id="SSF103473">
    <property type="entry name" value="MFS general substrate transporter"/>
    <property type="match status" value="1"/>
</dbReference>
<dbReference type="PROSITE" id="PS50850">
    <property type="entry name" value="MFS"/>
    <property type="match status" value="1"/>
</dbReference>
<evidence type="ECO:0000313" key="8">
    <source>
        <dbReference type="EMBL" id="AKU14778.1"/>
    </source>
</evidence>
<feature type="transmembrane region" description="Helical" evidence="6">
    <location>
        <begin position="87"/>
        <end position="105"/>
    </location>
</feature>
<accession>A0A0K1JDW0</accession>
<dbReference type="Proteomes" id="UP000066480">
    <property type="component" value="Chromosome"/>
</dbReference>
<evidence type="ECO:0000256" key="1">
    <source>
        <dbReference type="ARBA" id="ARBA00004651"/>
    </source>
</evidence>
<dbReference type="KEGG" id="lmoi:VV02_00950"/>
<dbReference type="Gene3D" id="1.20.1250.20">
    <property type="entry name" value="MFS general substrate transporter like domains"/>
    <property type="match status" value="1"/>
</dbReference>
<comment type="subcellular location">
    <subcellularLocation>
        <location evidence="1">Cell membrane</location>
        <topology evidence="1">Multi-pass membrane protein</topology>
    </subcellularLocation>
</comment>
<proteinExistence type="predicted"/>
<gene>
    <name evidence="8" type="ORF">VV02_00950</name>
</gene>
<protein>
    <recommendedName>
        <fullName evidence="7">Major facilitator superfamily (MFS) profile domain-containing protein</fullName>
    </recommendedName>
</protein>
<keyword evidence="4 6" id="KW-1133">Transmembrane helix</keyword>
<feature type="transmembrane region" description="Helical" evidence="6">
    <location>
        <begin position="288"/>
        <end position="305"/>
    </location>
</feature>
<dbReference type="InterPro" id="IPR036259">
    <property type="entry name" value="MFS_trans_sf"/>
</dbReference>
<organism evidence="8 9">
    <name type="scientific">Luteipulveratus mongoliensis</name>
    <dbReference type="NCBI Taxonomy" id="571913"/>
    <lineage>
        <taxon>Bacteria</taxon>
        <taxon>Bacillati</taxon>
        <taxon>Actinomycetota</taxon>
        <taxon>Actinomycetes</taxon>
        <taxon>Micrococcales</taxon>
        <taxon>Dermacoccaceae</taxon>
        <taxon>Luteipulveratus</taxon>
    </lineage>
</organism>
<sequence length="403" mass="40619">MTTGTAVGGADVVPPDRQMVRALWPLLVAAALGLVPFTVFSTFLVPIASDAGSDIDVVGALRGLGGLAALAVGALAAPVVDRLSRAHIAAGALALLAAGCLLSLASSTATWVVFSLLIGAGTSLLNPALSVMAADHYAGAAASGRAATLVSSTTTLTAVLAAPLLAVPALWWGWQGDFVVAAVACVVVAALVVRRPAPIVEPSAAVGYREAFRTVLSLPGVPGLLLISAARTTCFMGQLAYVAAYFDDRHGLSATTFSLVWTLSGLSFFLGSWWTGRHLSRSGDAGTLLRRGCALGAVGAATLFMSPSLIVALVAVSAVAAGHAMIAATVVTLVVRRAGRVRGTALSLNASGQSLGVFLGAALVALALRLGGWHAVGGTLAVIMAGALLMAMRLRDSSHEEPT</sequence>
<dbReference type="RefSeq" id="WP_157063208.1">
    <property type="nucleotide sequence ID" value="NZ_CP011112.1"/>
</dbReference>
<keyword evidence="2" id="KW-1003">Cell membrane</keyword>
<evidence type="ECO:0000256" key="6">
    <source>
        <dbReference type="SAM" id="Phobius"/>
    </source>
</evidence>
<dbReference type="InterPro" id="IPR011701">
    <property type="entry name" value="MFS"/>
</dbReference>
<dbReference type="InterPro" id="IPR020846">
    <property type="entry name" value="MFS_dom"/>
</dbReference>
<feature type="transmembrane region" description="Helical" evidence="6">
    <location>
        <begin position="223"/>
        <end position="246"/>
    </location>
</feature>
<dbReference type="PANTHER" id="PTHR43124:SF3">
    <property type="entry name" value="CHLORAMPHENICOL EFFLUX PUMP RV0191"/>
    <property type="match status" value="1"/>
</dbReference>
<evidence type="ECO:0000256" key="4">
    <source>
        <dbReference type="ARBA" id="ARBA00022989"/>
    </source>
</evidence>
<dbReference type="PANTHER" id="PTHR43124">
    <property type="entry name" value="PURINE EFFLUX PUMP PBUE"/>
    <property type="match status" value="1"/>
</dbReference>
<name>A0A0K1JDW0_9MICO</name>
<evidence type="ECO:0000313" key="9">
    <source>
        <dbReference type="Proteomes" id="UP000066480"/>
    </source>
</evidence>
<feature type="transmembrane region" description="Helical" evidence="6">
    <location>
        <begin position="373"/>
        <end position="392"/>
    </location>
</feature>
<dbReference type="InterPro" id="IPR050189">
    <property type="entry name" value="MFS_Efflux_Transporters"/>
</dbReference>
<dbReference type="Pfam" id="PF07690">
    <property type="entry name" value="MFS_1"/>
    <property type="match status" value="1"/>
</dbReference>
<keyword evidence="5 6" id="KW-0472">Membrane</keyword>
<feature type="transmembrane region" description="Helical" evidence="6">
    <location>
        <begin position="146"/>
        <end position="166"/>
    </location>
</feature>
<dbReference type="GO" id="GO:0005886">
    <property type="term" value="C:plasma membrane"/>
    <property type="evidence" value="ECO:0007669"/>
    <property type="project" value="UniProtKB-SubCell"/>
</dbReference>
<dbReference type="EMBL" id="CP011112">
    <property type="protein sequence ID" value="AKU14778.1"/>
    <property type="molecule type" value="Genomic_DNA"/>
</dbReference>
<feature type="domain" description="Major facilitator superfamily (MFS) profile" evidence="7">
    <location>
        <begin position="22"/>
        <end position="399"/>
    </location>
</feature>
<evidence type="ECO:0000259" key="7">
    <source>
        <dbReference type="PROSITE" id="PS50850"/>
    </source>
</evidence>
<feature type="transmembrane region" description="Helical" evidence="6">
    <location>
        <begin position="311"/>
        <end position="334"/>
    </location>
</feature>
<evidence type="ECO:0000256" key="5">
    <source>
        <dbReference type="ARBA" id="ARBA00023136"/>
    </source>
</evidence>